<feature type="compositionally biased region" description="Low complexity" evidence="3">
    <location>
        <begin position="90"/>
        <end position="111"/>
    </location>
</feature>
<reference evidence="7" key="1">
    <citation type="journal article" date="2011" name="Genome Biol.">
        <title>Comparative genomics of the social amoebae Dictyostelium discoideum and Dictyostelium purpureum.</title>
        <authorList>
            <consortium name="US DOE Joint Genome Institute (JGI-PGF)"/>
            <person name="Sucgang R."/>
            <person name="Kuo A."/>
            <person name="Tian X."/>
            <person name="Salerno W."/>
            <person name="Parikh A."/>
            <person name="Feasley C.L."/>
            <person name="Dalin E."/>
            <person name="Tu H."/>
            <person name="Huang E."/>
            <person name="Barry K."/>
            <person name="Lindquist E."/>
            <person name="Shapiro H."/>
            <person name="Bruce D."/>
            <person name="Schmutz J."/>
            <person name="Salamov A."/>
            <person name="Fey P."/>
            <person name="Gaudet P."/>
            <person name="Anjard C."/>
            <person name="Babu M.M."/>
            <person name="Basu S."/>
            <person name="Bushmanova Y."/>
            <person name="van der Wel H."/>
            <person name="Katoh-Kurasawa M."/>
            <person name="Dinh C."/>
            <person name="Coutinho P.M."/>
            <person name="Saito T."/>
            <person name="Elias M."/>
            <person name="Schaap P."/>
            <person name="Kay R.R."/>
            <person name="Henrissat B."/>
            <person name="Eichinger L."/>
            <person name="Rivero F."/>
            <person name="Putnam N.H."/>
            <person name="West C.M."/>
            <person name="Loomis W.F."/>
            <person name="Chisholm R.L."/>
            <person name="Shaulsky G."/>
            <person name="Strassmann J.E."/>
            <person name="Queller D.C."/>
            <person name="Kuspa A."/>
            <person name="Grigoriev I.V."/>
        </authorList>
    </citation>
    <scope>NUCLEOTIDE SEQUENCE [LARGE SCALE GENOMIC DNA]</scope>
    <source>
        <strain evidence="7">QSDP1</strain>
    </source>
</reference>
<dbReference type="VEuPathDB" id="AmoebaDB:DICPUDRAFT_76894"/>
<dbReference type="FunCoup" id="F0ZEZ0">
    <property type="interactions" value="610"/>
</dbReference>
<dbReference type="OrthoDB" id="546764at2759"/>
<keyword evidence="7" id="KW-1185">Reference proteome</keyword>
<feature type="compositionally biased region" description="Low complexity" evidence="3">
    <location>
        <begin position="402"/>
        <end position="412"/>
    </location>
</feature>
<accession>F0ZEZ0</accession>
<proteinExistence type="inferred from homology"/>
<feature type="region of interest" description="Disordered" evidence="3">
    <location>
        <begin position="77"/>
        <end position="111"/>
    </location>
</feature>
<dbReference type="InterPro" id="IPR041442">
    <property type="entry name" value="PIH1D1/2/3_CS-like"/>
</dbReference>
<feature type="compositionally biased region" description="Basic residues" evidence="3">
    <location>
        <begin position="390"/>
        <end position="401"/>
    </location>
</feature>
<feature type="region of interest" description="Disordered" evidence="3">
    <location>
        <begin position="389"/>
        <end position="418"/>
    </location>
</feature>
<dbReference type="Proteomes" id="UP000001064">
    <property type="component" value="Unassembled WGS sequence"/>
</dbReference>
<feature type="domain" description="PIH1D1/2/3 CS-like" evidence="5">
    <location>
        <begin position="312"/>
        <end position="384"/>
    </location>
</feature>
<evidence type="ECO:0000313" key="6">
    <source>
        <dbReference type="EMBL" id="EGC37514.1"/>
    </source>
</evidence>
<dbReference type="OMA" id="WIIPYSL"/>
<dbReference type="InterPro" id="IPR050734">
    <property type="entry name" value="PIH1/Kintoun_subfamily"/>
</dbReference>
<gene>
    <name evidence="6" type="ORF">DICPUDRAFT_76894</name>
</gene>
<evidence type="ECO:0000313" key="7">
    <source>
        <dbReference type="Proteomes" id="UP000001064"/>
    </source>
</evidence>
<protein>
    <recommendedName>
        <fullName evidence="2">PIH1 domain-containing protein 1</fullName>
    </recommendedName>
</protein>
<evidence type="ECO:0000256" key="3">
    <source>
        <dbReference type="SAM" id="MobiDB-lite"/>
    </source>
</evidence>
<evidence type="ECO:0000256" key="1">
    <source>
        <dbReference type="ARBA" id="ARBA00008511"/>
    </source>
</evidence>
<dbReference type="STRING" id="5786.F0ZEZ0"/>
<dbReference type="GO" id="GO:0005737">
    <property type="term" value="C:cytoplasm"/>
    <property type="evidence" value="ECO:0000318"/>
    <property type="project" value="GO_Central"/>
</dbReference>
<name>F0ZEZ0_DICPU</name>
<dbReference type="PANTHER" id="PTHR22997:SF0">
    <property type="entry name" value="PIH1 DOMAIN-CONTAINING PROTEIN 1"/>
    <property type="match status" value="1"/>
</dbReference>
<evidence type="ECO:0000259" key="5">
    <source>
        <dbReference type="Pfam" id="PF18201"/>
    </source>
</evidence>
<dbReference type="InParanoid" id="F0ZEZ0"/>
<comment type="similarity">
    <text evidence="1">Belongs to the PIH1 family.</text>
</comment>
<organism evidence="6 7">
    <name type="scientific">Dictyostelium purpureum</name>
    <name type="common">Slime mold</name>
    <dbReference type="NCBI Taxonomy" id="5786"/>
    <lineage>
        <taxon>Eukaryota</taxon>
        <taxon>Amoebozoa</taxon>
        <taxon>Evosea</taxon>
        <taxon>Eumycetozoa</taxon>
        <taxon>Dictyostelia</taxon>
        <taxon>Dictyosteliales</taxon>
        <taxon>Dictyosteliaceae</taxon>
        <taxon>Dictyostelium</taxon>
    </lineage>
</organism>
<dbReference type="RefSeq" id="XP_003285988.1">
    <property type="nucleotide sequence ID" value="XM_003285940.1"/>
</dbReference>
<dbReference type="Pfam" id="PF18201">
    <property type="entry name" value="PIH1_CS"/>
    <property type="match status" value="1"/>
</dbReference>
<dbReference type="Pfam" id="PF08190">
    <property type="entry name" value="PIH1"/>
    <property type="match status" value="1"/>
</dbReference>
<dbReference type="AlphaFoldDB" id="F0ZEZ0"/>
<dbReference type="GeneID" id="10499684"/>
<evidence type="ECO:0000259" key="4">
    <source>
        <dbReference type="Pfam" id="PF08190"/>
    </source>
</evidence>
<dbReference type="KEGG" id="dpp:DICPUDRAFT_76894"/>
<dbReference type="EMBL" id="GL870998">
    <property type="protein sequence ID" value="EGC37514.1"/>
    <property type="molecule type" value="Genomic_DNA"/>
</dbReference>
<sequence length="577" mass="67217">MNSDNNNNNNNNLNNDFKLTEKNLKDLQKTFEDPTILSKLIEYYDEVEKLNKPDLDNKIEKDIKNIIKNKDNQNKNSNINIITDHPPPVNNNINNTNNTNNNNNNNNNNNKINNTNFVNTSGNVNNINSTNNVNNKNSKTKKVQSINGFCFKTCSNKNDKVYVMISHYPTIGTASLTEEQGWIIPYSLFELENQQSSYTSPYHKVYHTIFGTDTYNESTKVKSLNRLLIQTSIQAIFQKFKESLNIVTIKTSKKVFQKEFMVSIVDDKEIDNKIQYKEPEPKEIINDETNQIQPVFTIQNIGINNEHLDNPVIIPKFIEFNIKLPKINNLDDLIIEIEDNERLIVIEDNVNYYLNVLLKHHVEDEPIAQFNKKEKNLYLKLQVIDESHSHNHSHNHNHNHNHNQNQNQNQNQPPDDTNKIIKELDKLGLYSFNEKRNDLPDKNLTHIPKTIIYSEQKKNSKIEEIGGETQPFYILKQNFSNLILIIYEKEIDKNSIIINSIPEENSLNIIYKKINNNNENEINLNFYLSDFFNNNNNNGKNNNIGFPEENGIMLNTKTITFTEFSFVIELGKKKKSW</sequence>
<dbReference type="PANTHER" id="PTHR22997">
    <property type="entry name" value="PIH1 DOMAIN-CONTAINING PROTEIN 1"/>
    <property type="match status" value="1"/>
</dbReference>
<dbReference type="eggNOG" id="ENOG502RDFQ">
    <property type="taxonomic scope" value="Eukaryota"/>
</dbReference>
<feature type="domain" description="PIH1 N-terminal" evidence="4">
    <location>
        <begin position="134"/>
        <end position="256"/>
    </location>
</feature>
<evidence type="ECO:0000256" key="2">
    <source>
        <dbReference type="ARBA" id="ARBA00040540"/>
    </source>
</evidence>
<dbReference type="InterPro" id="IPR012981">
    <property type="entry name" value="PIH1_N"/>
</dbReference>